<name>A0A7X0T5B0_LISWE</name>
<accession>A0A7X0T5B0</accession>
<dbReference type="PANTHER" id="PTHR47505">
    <property type="entry name" value="DNA UTILIZATION PROTEIN YHGH"/>
    <property type="match status" value="1"/>
</dbReference>
<dbReference type="InterPro" id="IPR029057">
    <property type="entry name" value="PRTase-like"/>
</dbReference>
<dbReference type="Pfam" id="PF00156">
    <property type="entry name" value="Pribosyltran"/>
    <property type="match status" value="1"/>
</dbReference>
<evidence type="ECO:0000313" key="3">
    <source>
        <dbReference type="EMBL" id="MBC1322817.1"/>
    </source>
</evidence>
<evidence type="ECO:0000313" key="4">
    <source>
        <dbReference type="Proteomes" id="UP000522007"/>
    </source>
</evidence>
<dbReference type="Proteomes" id="UP000522007">
    <property type="component" value="Unassembled WGS sequence"/>
</dbReference>
<dbReference type="Gene3D" id="3.40.50.2020">
    <property type="match status" value="1"/>
</dbReference>
<dbReference type="SUPFAM" id="SSF53271">
    <property type="entry name" value="PRTase-like"/>
    <property type="match status" value="1"/>
</dbReference>
<reference evidence="3 4" key="1">
    <citation type="submission" date="2020-03" db="EMBL/GenBank/DDBJ databases">
        <title>Soil Listeria distribution.</title>
        <authorList>
            <person name="Liao J."/>
            <person name="Wiedmann M."/>
        </authorList>
    </citation>
    <scope>NUCLEOTIDE SEQUENCE [LARGE SCALE GENOMIC DNA]</scope>
    <source>
        <strain evidence="3 4">FSL L7-1829</strain>
    </source>
</reference>
<evidence type="ECO:0000259" key="2">
    <source>
        <dbReference type="Pfam" id="PF00156"/>
    </source>
</evidence>
<sequence length="218" mass="25078">MINCLLCSKQIKLEVGWNLDWLFEQEQYCCLKCLANFEKLSGLLCKVCSKESVSDICEDCASRDHFLDINKSIYRYNDFAKEYMKKYKFQGDYVIGAIFKNELKKQLAGNKATVIPIPVSDTRKIERGFNQTTGMLKQSNIKYEEILARAHSEKQSKKTKKERLEAKQVFYLSNNSVINHLEVILFDDIYTTGSTLNLAAQILKEAGVKKVTALTIFR</sequence>
<comment type="caution">
    <text evidence="3">The sequence shown here is derived from an EMBL/GenBank/DDBJ whole genome shotgun (WGS) entry which is preliminary data.</text>
</comment>
<dbReference type="InterPro" id="IPR000836">
    <property type="entry name" value="PRTase_dom"/>
</dbReference>
<protein>
    <submittedName>
        <fullName evidence="3">ComF family protein</fullName>
    </submittedName>
</protein>
<organism evidence="3 4">
    <name type="scientific">Listeria welshimeri</name>
    <dbReference type="NCBI Taxonomy" id="1643"/>
    <lineage>
        <taxon>Bacteria</taxon>
        <taxon>Bacillati</taxon>
        <taxon>Bacillota</taxon>
        <taxon>Bacilli</taxon>
        <taxon>Bacillales</taxon>
        <taxon>Listeriaceae</taxon>
        <taxon>Listeria</taxon>
    </lineage>
</organism>
<comment type="similarity">
    <text evidence="1">Belongs to the ComF/GntX family.</text>
</comment>
<dbReference type="CDD" id="cd06223">
    <property type="entry name" value="PRTases_typeI"/>
    <property type="match status" value="1"/>
</dbReference>
<dbReference type="EMBL" id="JAAROP010000006">
    <property type="protein sequence ID" value="MBC1322817.1"/>
    <property type="molecule type" value="Genomic_DNA"/>
</dbReference>
<gene>
    <name evidence="3" type="ORF">HB853_07655</name>
</gene>
<proteinExistence type="inferred from homology"/>
<feature type="domain" description="Phosphoribosyltransferase" evidence="2">
    <location>
        <begin position="107"/>
        <end position="217"/>
    </location>
</feature>
<evidence type="ECO:0000256" key="1">
    <source>
        <dbReference type="ARBA" id="ARBA00008007"/>
    </source>
</evidence>
<dbReference type="InterPro" id="IPR051910">
    <property type="entry name" value="ComF/GntX_DNA_util-trans"/>
</dbReference>
<dbReference type="AlphaFoldDB" id="A0A7X0T5B0"/>
<dbReference type="PANTHER" id="PTHR47505:SF1">
    <property type="entry name" value="DNA UTILIZATION PROTEIN YHGH"/>
    <property type="match status" value="1"/>
</dbReference>